<feature type="signal peptide" evidence="4">
    <location>
        <begin position="1"/>
        <end position="18"/>
    </location>
</feature>
<protein>
    <submittedName>
        <fullName evidence="6">BgtAcSP-30107</fullName>
    </submittedName>
</protein>
<evidence type="ECO:0000313" key="7">
    <source>
        <dbReference type="Proteomes" id="UP000053110"/>
    </source>
</evidence>
<evidence type="ECO:0000256" key="1">
    <source>
        <dbReference type="ARBA" id="ARBA00022722"/>
    </source>
</evidence>
<feature type="chain" id="PRO_5044538443" evidence="4">
    <location>
        <begin position="19"/>
        <end position="154"/>
    </location>
</feature>
<dbReference type="AlphaFoldDB" id="A0A061HKP8"/>
<dbReference type="EMBL" id="KE375015">
    <property type="protein sequence ID" value="EPQ65898.1"/>
    <property type="molecule type" value="Genomic_DNA"/>
</dbReference>
<keyword evidence="4" id="KW-0732">Signal</keyword>
<keyword evidence="1" id="KW-0540">Nuclease</keyword>
<dbReference type="EMBL" id="UIGY01000042">
    <property type="protein sequence ID" value="SUZ09155.1"/>
    <property type="molecule type" value="Genomic_DNA"/>
</dbReference>
<name>A0A061HKP8_BLUGR</name>
<evidence type="ECO:0000256" key="3">
    <source>
        <dbReference type="SAM" id="MobiDB-lite"/>
    </source>
</evidence>
<proteinExistence type="predicted"/>
<feature type="region of interest" description="Disordered" evidence="3">
    <location>
        <begin position="91"/>
        <end position="154"/>
    </location>
</feature>
<sequence length="154" mass="17100">MRSLLILAVAALFTSIDASHFPFRRHMRRRLHRREEPQQSFACRLAKYDSADIERARNQACVLLTQGDTTKGSHKFPLDYRNNHLYPVLSGGKIYTKSPPAKKAKTAQTNSPKGADQEAEPEAEPEAEADVEAPPAKKARTTKSNVGNGAEVEE</sequence>
<feature type="non-terminal residue" evidence="6">
    <location>
        <position position="154"/>
    </location>
</feature>
<evidence type="ECO:0000256" key="2">
    <source>
        <dbReference type="ARBA" id="ARBA00022801"/>
    </source>
</evidence>
<reference evidence="7" key="1">
    <citation type="journal article" date="2013" name="Nat. Genet.">
        <title>The wheat powdery mildew genome shows the unique evolution of an obligate biotroph.</title>
        <authorList>
            <person name="Wicker T."/>
            <person name="Oberhaensli S."/>
            <person name="Parlange F."/>
            <person name="Buchmann J.P."/>
            <person name="Shatalina M."/>
            <person name="Roffler S."/>
            <person name="Ben-David R."/>
            <person name="Dolezel J."/>
            <person name="Simkova H."/>
            <person name="Schulze-Lefert P."/>
            <person name="Spanu P.D."/>
            <person name="Bruggmann R."/>
            <person name="Amselem J."/>
            <person name="Quesneville H."/>
            <person name="Ver Loren van Themaat E."/>
            <person name="Paape T."/>
            <person name="Shimizu K.K."/>
            <person name="Keller B."/>
        </authorList>
    </citation>
    <scope>NUCLEOTIDE SEQUENCE [LARGE SCALE GENOMIC DNA]</scope>
    <source>
        <strain evidence="7">96224</strain>
    </source>
</reference>
<dbReference type="GO" id="GO:0004540">
    <property type="term" value="F:RNA nuclease activity"/>
    <property type="evidence" value="ECO:0007669"/>
    <property type="project" value="InterPro"/>
</dbReference>
<dbReference type="GO" id="GO:0003723">
    <property type="term" value="F:RNA binding"/>
    <property type="evidence" value="ECO:0007669"/>
    <property type="project" value="InterPro"/>
</dbReference>
<evidence type="ECO:0000313" key="6">
    <source>
        <dbReference type="EMBL" id="SUZ09155.1"/>
    </source>
</evidence>
<dbReference type="HOGENOM" id="CLU_1703920_0_0_1"/>
<dbReference type="GO" id="GO:0016787">
    <property type="term" value="F:hydrolase activity"/>
    <property type="evidence" value="ECO:0007669"/>
    <property type="project" value="UniProtKB-KW"/>
</dbReference>
<evidence type="ECO:0000256" key="4">
    <source>
        <dbReference type="SAM" id="SignalP"/>
    </source>
</evidence>
<evidence type="ECO:0000313" key="5">
    <source>
        <dbReference type="EMBL" id="EPQ65898.1"/>
    </source>
</evidence>
<accession>A0A061HKP8</accession>
<dbReference type="Proteomes" id="UP000053110">
    <property type="component" value="Unassembled WGS sequence"/>
</dbReference>
<reference evidence="6" key="3">
    <citation type="submission" date="2018-07" db="EMBL/GenBank/DDBJ databases">
        <authorList>
            <person name="Quirk P.G."/>
            <person name="Krulwich T.A."/>
        </authorList>
    </citation>
    <scope>NUCLEOTIDE SEQUENCE</scope>
    <source>
        <strain evidence="6">96224</strain>
    </source>
</reference>
<organism evidence="6">
    <name type="scientific">Blumeria graminis f. sp. tritici 96224</name>
    <dbReference type="NCBI Taxonomy" id="1268274"/>
    <lineage>
        <taxon>Eukaryota</taxon>
        <taxon>Fungi</taxon>
        <taxon>Dikarya</taxon>
        <taxon>Ascomycota</taxon>
        <taxon>Pezizomycotina</taxon>
        <taxon>Leotiomycetes</taxon>
        <taxon>Erysiphales</taxon>
        <taxon>Erysiphaceae</taxon>
        <taxon>Blumeria</taxon>
    </lineage>
</organism>
<dbReference type="SUPFAM" id="SSF53933">
    <property type="entry name" value="Microbial ribonucleases"/>
    <property type="match status" value="1"/>
</dbReference>
<reference evidence="5" key="2">
    <citation type="submission" date="2013-01" db="EMBL/GenBank/DDBJ databases">
        <title>The wheat powdery mildew genome reveals unique evolution of an obligate biotroph.</title>
        <authorList>
            <person name="Oberhaensli S."/>
            <person name="Wicker T."/>
            <person name="Keller B."/>
        </authorList>
    </citation>
    <scope>NUCLEOTIDE SEQUENCE</scope>
    <source>
        <strain evidence="5">96224</strain>
    </source>
</reference>
<keyword evidence="2" id="KW-0378">Hydrolase</keyword>
<dbReference type="InterPro" id="IPR016191">
    <property type="entry name" value="Ribonuclease/ribotoxin"/>
</dbReference>
<gene>
    <name evidence="5" type="ORF">BGT96224_AcSP30107</name>
    <name evidence="6" type="ORF">BGT96224V2_LOCUS2333</name>
</gene>
<feature type="compositionally biased region" description="Acidic residues" evidence="3">
    <location>
        <begin position="117"/>
        <end position="131"/>
    </location>
</feature>